<evidence type="ECO:0000256" key="4">
    <source>
        <dbReference type="ARBA" id="ARBA00022679"/>
    </source>
</evidence>
<dbReference type="InterPro" id="IPR029063">
    <property type="entry name" value="SAM-dependent_MTases_sf"/>
</dbReference>
<comment type="function">
    <text evidence="7">Arginine methyltransferase involved in the assembly or stability of mitochondrial NADH:ubiquinone oxidoreductase complex (complex I).</text>
</comment>
<dbReference type="InterPro" id="IPR038375">
    <property type="entry name" value="NDUFAF7_sf"/>
</dbReference>
<dbReference type="Gene3D" id="3.40.50.12710">
    <property type="match status" value="1"/>
</dbReference>
<dbReference type="GeneID" id="110193235"/>
<comment type="similarity">
    <text evidence="2 7">Belongs to the NDUFAF7 family.</text>
</comment>
<dbReference type="RefSeq" id="XP_020820566.1">
    <property type="nucleotide sequence ID" value="XM_020964907.1"/>
</dbReference>
<sequence>MSVLWRVRSRLRPPAQRAVIPFLWKVKYFSSGKESAESNPVTPMLRHLTYKIKATGPITVAEYMKEVLTNPAKGYYVHQDMIGERGDFITSPEISQIFGEVFSQLGSVLENCDISVHLVEVSHKLSEIQALTLADETVALQHDAESPVYMKGITKSGIPISWYRNLQDVPQGYSFYLAHEFFDALPVHKFQKTPQGWREVFVDIDPQDSDKLRFVLAPSSTPAETFIQPTETRDHVEVCPDAGVIIQILSERIEDSGGAALIADYGHDGTKTDTLRGFYGHKLHDVLTAPGTADLTADVDFSYLRRMTQGKVASLGPIQQYNFLKNMGIDVRLKVLLDNSSDTATRQQLIRGYDMLMNPKNMGERFNFFALLPHHRLSGGSTCQSKSLPSLVAGFGELVWK</sequence>
<dbReference type="PANTHER" id="PTHR12049">
    <property type="entry name" value="PROTEIN ARGININE METHYLTRANSFERASE NDUFAF7, MITOCHONDRIAL"/>
    <property type="match status" value="1"/>
</dbReference>
<dbReference type="Proteomes" id="UP000515140">
    <property type="component" value="Unplaced"/>
</dbReference>
<comment type="catalytic activity">
    <reaction evidence="6 7">
        <text>L-arginyl-[protein] + 2 S-adenosyl-L-methionine = N(omega),N(omega)'-dimethyl-L-arginyl-[protein] + 2 S-adenosyl-L-homocysteine + 2 H(+)</text>
        <dbReference type="Rhea" id="RHEA:48108"/>
        <dbReference type="Rhea" id="RHEA-COMP:10532"/>
        <dbReference type="Rhea" id="RHEA-COMP:11992"/>
        <dbReference type="ChEBI" id="CHEBI:15378"/>
        <dbReference type="ChEBI" id="CHEBI:29965"/>
        <dbReference type="ChEBI" id="CHEBI:57856"/>
        <dbReference type="ChEBI" id="CHEBI:59789"/>
        <dbReference type="ChEBI" id="CHEBI:88221"/>
        <dbReference type="EC" id="2.1.1.320"/>
    </reaction>
</comment>
<evidence type="ECO:0000256" key="7">
    <source>
        <dbReference type="RuleBase" id="RU364114"/>
    </source>
</evidence>
<comment type="subcellular location">
    <subcellularLocation>
        <location evidence="1 7">Mitochondrion</location>
    </subcellularLocation>
</comment>
<protein>
    <recommendedName>
        <fullName evidence="7">Protein arginine methyltransferase NDUFAF7</fullName>
        <ecNumber evidence="7">2.1.1.320</ecNumber>
    </recommendedName>
</protein>
<gene>
    <name evidence="9" type="primary">NDUFAF7</name>
</gene>
<dbReference type="PANTHER" id="PTHR12049:SF7">
    <property type="entry name" value="PROTEIN ARGININE METHYLTRANSFERASE NDUFAF7, MITOCHONDRIAL"/>
    <property type="match status" value="1"/>
</dbReference>
<proteinExistence type="inferred from homology"/>
<dbReference type="GO" id="GO:0035243">
    <property type="term" value="F:protein-arginine omega-N symmetric methyltransferase activity"/>
    <property type="evidence" value="ECO:0007669"/>
    <property type="project" value="UniProtKB-EC"/>
</dbReference>
<evidence type="ECO:0000256" key="1">
    <source>
        <dbReference type="ARBA" id="ARBA00004173"/>
    </source>
</evidence>
<dbReference type="GO" id="GO:0032259">
    <property type="term" value="P:methylation"/>
    <property type="evidence" value="ECO:0007669"/>
    <property type="project" value="UniProtKB-KW"/>
</dbReference>
<dbReference type="SUPFAM" id="SSF53335">
    <property type="entry name" value="S-adenosyl-L-methionine-dependent methyltransferases"/>
    <property type="match status" value="1"/>
</dbReference>
<evidence type="ECO:0000256" key="6">
    <source>
        <dbReference type="ARBA" id="ARBA00048612"/>
    </source>
</evidence>
<dbReference type="InterPro" id="IPR003788">
    <property type="entry name" value="NDUFAF7"/>
</dbReference>
<keyword evidence="3 7" id="KW-0489">Methyltransferase</keyword>
<keyword evidence="4 7" id="KW-0808">Transferase</keyword>
<evidence type="ECO:0000256" key="3">
    <source>
        <dbReference type="ARBA" id="ARBA00022603"/>
    </source>
</evidence>
<dbReference type="CTD" id="55471"/>
<reference evidence="9" key="1">
    <citation type="submission" date="2025-08" db="UniProtKB">
        <authorList>
            <consortium name="RefSeq"/>
        </authorList>
    </citation>
    <scope>IDENTIFICATION</scope>
    <source>
        <tissue evidence="9">Spleen</tissue>
    </source>
</reference>
<evidence type="ECO:0000313" key="8">
    <source>
        <dbReference type="Proteomes" id="UP000515140"/>
    </source>
</evidence>
<evidence type="ECO:0000256" key="2">
    <source>
        <dbReference type="ARBA" id="ARBA00005891"/>
    </source>
</evidence>
<dbReference type="GO" id="GO:0032981">
    <property type="term" value="P:mitochondrial respiratory chain complex I assembly"/>
    <property type="evidence" value="ECO:0007669"/>
    <property type="project" value="TreeGrafter"/>
</dbReference>
<evidence type="ECO:0000313" key="9">
    <source>
        <dbReference type="RefSeq" id="XP_020820566.1"/>
    </source>
</evidence>
<dbReference type="AlphaFoldDB" id="A0A6P5INU2"/>
<dbReference type="GO" id="GO:0005739">
    <property type="term" value="C:mitochondrion"/>
    <property type="evidence" value="ECO:0007669"/>
    <property type="project" value="UniProtKB-SubCell"/>
</dbReference>
<dbReference type="Pfam" id="PF02636">
    <property type="entry name" value="Methyltransf_28"/>
    <property type="match status" value="1"/>
</dbReference>
<accession>A0A6P5INU2</accession>
<organism evidence="8 9">
    <name type="scientific">Phascolarctos cinereus</name>
    <name type="common">Koala</name>
    <dbReference type="NCBI Taxonomy" id="38626"/>
    <lineage>
        <taxon>Eukaryota</taxon>
        <taxon>Metazoa</taxon>
        <taxon>Chordata</taxon>
        <taxon>Craniata</taxon>
        <taxon>Vertebrata</taxon>
        <taxon>Euteleostomi</taxon>
        <taxon>Mammalia</taxon>
        <taxon>Metatheria</taxon>
        <taxon>Diprotodontia</taxon>
        <taxon>Phascolarctidae</taxon>
        <taxon>Phascolarctos</taxon>
    </lineage>
</organism>
<name>A0A6P5INU2_PHACI</name>
<evidence type="ECO:0000256" key="5">
    <source>
        <dbReference type="ARBA" id="ARBA00023128"/>
    </source>
</evidence>
<keyword evidence="5 7" id="KW-0496">Mitochondrion</keyword>
<keyword evidence="8" id="KW-1185">Reference proteome</keyword>
<dbReference type="EC" id="2.1.1.320" evidence="7"/>